<feature type="compositionally biased region" description="Basic residues" evidence="6">
    <location>
        <begin position="12"/>
        <end position="22"/>
    </location>
</feature>
<dbReference type="GO" id="GO:0005634">
    <property type="term" value="C:nucleus"/>
    <property type="evidence" value="ECO:0007669"/>
    <property type="project" value="UniProtKB-SubCell"/>
</dbReference>
<organism evidence="8 9">
    <name type="scientific">Dimargaris cristalligena</name>
    <dbReference type="NCBI Taxonomy" id="215637"/>
    <lineage>
        <taxon>Eukaryota</taxon>
        <taxon>Fungi</taxon>
        <taxon>Fungi incertae sedis</taxon>
        <taxon>Zoopagomycota</taxon>
        <taxon>Kickxellomycotina</taxon>
        <taxon>Dimargaritomycetes</taxon>
        <taxon>Dimargaritales</taxon>
        <taxon>Dimargaritaceae</taxon>
        <taxon>Dimargaris</taxon>
    </lineage>
</organism>
<name>A0A4V1J5P9_9FUNG</name>
<dbReference type="GO" id="GO:0010468">
    <property type="term" value="P:regulation of gene expression"/>
    <property type="evidence" value="ECO:0007669"/>
    <property type="project" value="UniProtKB-ARBA"/>
</dbReference>
<feature type="compositionally biased region" description="Basic and acidic residues" evidence="6">
    <location>
        <begin position="734"/>
        <end position="751"/>
    </location>
</feature>
<dbReference type="InterPro" id="IPR044822">
    <property type="entry name" value="Myb_DNA-bind_4"/>
</dbReference>
<feature type="compositionally biased region" description="Low complexity" evidence="6">
    <location>
        <begin position="286"/>
        <end position="299"/>
    </location>
</feature>
<proteinExistence type="predicted"/>
<feature type="compositionally biased region" description="Polar residues" evidence="6">
    <location>
        <begin position="82"/>
        <end position="92"/>
    </location>
</feature>
<dbReference type="GO" id="GO:0003677">
    <property type="term" value="F:DNA binding"/>
    <property type="evidence" value="ECO:0007669"/>
    <property type="project" value="UniProtKB-KW"/>
</dbReference>
<dbReference type="Gene3D" id="1.10.10.60">
    <property type="entry name" value="Homeodomain-like"/>
    <property type="match status" value="1"/>
</dbReference>
<evidence type="ECO:0000256" key="6">
    <source>
        <dbReference type="SAM" id="MobiDB-lite"/>
    </source>
</evidence>
<dbReference type="InterPro" id="IPR001005">
    <property type="entry name" value="SANT/Myb"/>
</dbReference>
<evidence type="ECO:0000256" key="5">
    <source>
        <dbReference type="ARBA" id="ARBA00023242"/>
    </source>
</evidence>
<dbReference type="EMBL" id="ML002242">
    <property type="protein sequence ID" value="RKP39819.1"/>
    <property type="molecule type" value="Genomic_DNA"/>
</dbReference>
<keyword evidence="4" id="KW-0804">Transcription</keyword>
<feature type="region of interest" description="Disordered" evidence="6">
    <location>
        <begin position="225"/>
        <end position="331"/>
    </location>
</feature>
<dbReference type="Pfam" id="PF13837">
    <property type="entry name" value="Myb_DNA-bind_4"/>
    <property type="match status" value="1"/>
</dbReference>
<feature type="region of interest" description="Disordered" evidence="6">
    <location>
        <begin position="450"/>
        <end position="495"/>
    </location>
</feature>
<evidence type="ECO:0000256" key="2">
    <source>
        <dbReference type="ARBA" id="ARBA00023015"/>
    </source>
</evidence>
<evidence type="ECO:0000313" key="9">
    <source>
        <dbReference type="Proteomes" id="UP000268162"/>
    </source>
</evidence>
<feature type="compositionally biased region" description="Low complexity" evidence="6">
    <location>
        <begin position="477"/>
        <end position="491"/>
    </location>
</feature>
<keyword evidence="9" id="KW-1185">Reference proteome</keyword>
<feature type="domain" description="Myb-like" evidence="7">
    <location>
        <begin position="361"/>
        <end position="417"/>
    </location>
</feature>
<sequence length="852" mass="91337">MSPLNRPVGYPGHRHHHSHQPHPHRDQQQPPHGSHPSPRPTAESPALAYNPYYGGPEALPYTSPSYTYRSPSETSIRLQPPHQLTSATTLSRFSAHPPGHRQQATHPSPPHPAYSIHRASPRARTTQRPSPIFSHHRNPTAASSSPTMPRGSPHQPPPPLSSSAYPPMYSYGIRPSSESARGMGDLLPALRMGGGGYEVGGPRAYPRQPSPHSTAPAHIAAGAATHNTHTTSSSSSPPVRLGESGPRFSPSTGLSQPVRRDSAPAPMGSGGSSGPGPNFAIAHFNSPGTPSLLSRSRSPGGSGADGSGSRSSKGKLSVTAQGPVGGEPAPSTASAMVVVDNFSDVPLAKQPLPEEKTIKLWPEYSVRLLLSLRKRLSAQFARMARNNTLWVQIADTLLEQNIDRTANQCLYKWKNLSRAYNQCVTQNATLPPDQHRYSPFYNEIKEINDLDEAHRRNDQQPPRPRITGFVMEGPAKTGGTSSSTGGSSSSSNMKATRAADALIKLNASDRSVSPFFPSDAQPTPPPFQTTAAAAMVADRSTTGKEDPSLGEIDSHHPHLSTNVRTKRVFEDRDDSSSSDYGLLSPRRPHQLRRLSGNRPTRSESLDSASPPAATTTAAALPSLHSIVASSPSTTPYYPGSNLDSALLRPTPLGKSRTSPTLTAEWRADPDDLMDPDHPVLGLLRAAGGATMSSESSEPRAGLGGGDGHHRRVYSPGISSGSGSDGSSSSSSKRARLDRLSHSEPSSPRERGMSPLDAQGPLSAPLLSPPPQLPALQQHQQTEQRDSTHTSSKEPLGIQLQRLEGKIHKVHGMLQQGQELQYQWMRLYRKACEGIDEISADCAELKAEINHRL</sequence>
<dbReference type="AlphaFoldDB" id="A0A4V1J5P9"/>
<dbReference type="PANTHER" id="PTHR21654:SF84">
    <property type="entry name" value="SI:DKEY-66I24.7"/>
    <property type="match status" value="1"/>
</dbReference>
<feature type="compositionally biased region" description="Basic and acidic residues" evidence="6">
    <location>
        <begin position="541"/>
        <end position="556"/>
    </location>
</feature>
<accession>A0A4V1J5P9</accession>
<dbReference type="PROSITE" id="PS50090">
    <property type="entry name" value="MYB_LIKE"/>
    <property type="match status" value="1"/>
</dbReference>
<keyword evidence="2" id="KW-0805">Transcription regulation</keyword>
<feature type="region of interest" description="Disordered" evidence="6">
    <location>
        <begin position="1"/>
        <end position="187"/>
    </location>
</feature>
<evidence type="ECO:0000313" key="8">
    <source>
        <dbReference type="EMBL" id="RKP39819.1"/>
    </source>
</evidence>
<feature type="compositionally biased region" description="Basic and acidic residues" evidence="6">
    <location>
        <begin position="781"/>
        <end position="791"/>
    </location>
</feature>
<feature type="compositionally biased region" description="Low complexity" evidence="6">
    <location>
        <begin position="60"/>
        <end position="75"/>
    </location>
</feature>
<feature type="compositionally biased region" description="Low complexity" evidence="6">
    <location>
        <begin position="225"/>
        <end position="236"/>
    </location>
</feature>
<evidence type="ECO:0000259" key="7">
    <source>
        <dbReference type="PROSITE" id="PS50090"/>
    </source>
</evidence>
<keyword evidence="5" id="KW-0539">Nucleus</keyword>
<dbReference type="Proteomes" id="UP000268162">
    <property type="component" value="Unassembled WGS sequence"/>
</dbReference>
<feature type="compositionally biased region" description="Basic and acidic residues" evidence="6">
    <location>
        <begin position="665"/>
        <end position="677"/>
    </location>
</feature>
<evidence type="ECO:0000256" key="4">
    <source>
        <dbReference type="ARBA" id="ARBA00023163"/>
    </source>
</evidence>
<comment type="subcellular location">
    <subcellularLocation>
        <location evidence="1">Nucleus</location>
    </subcellularLocation>
</comment>
<protein>
    <recommendedName>
        <fullName evidence="7">Myb-like domain-containing protein</fullName>
    </recommendedName>
</protein>
<feature type="compositionally biased region" description="Low complexity" evidence="6">
    <location>
        <begin position="307"/>
        <end position="317"/>
    </location>
</feature>
<gene>
    <name evidence="8" type="ORF">BJ085DRAFT_38295</name>
</gene>
<evidence type="ECO:0000256" key="1">
    <source>
        <dbReference type="ARBA" id="ARBA00004123"/>
    </source>
</evidence>
<feature type="region of interest" description="Disordered" evidence="6">
    <location>
        <begin position="641"/>
        <end position="794"/>
    </location>
</feature>
<dbReference type="PANTHER" id="PTHR21654">
    <property type="entry name" value="FI21293P1"/>
    <property type="match status" value="1"/>
</dbReference>
<keyword evidence="3" id="KW-0238">DNA-binding</keyword>
<evidence type="ECO:0000256" key="3">
    <source>
        <dbReference type="ARBA" id="ARBA00023125"/>
    </source>
</evidence>
<feature type="compositionally biased region" description="Low complexity" evidence="6">
    <location>
        <begin position="714"/>
        <end position="731"/>
    </location>
</feature>
<feature type="region of interest" description="Disordered" evidence="6">
    <location>
        <begin position="513"/>
        <end position="614"/>
    </location>
</feature>
<reference evidence="9" key="1">
    <citation type="journal article" date="2018" name="Nat. Microbiol.">
        <title>Leveraging single-cell genomics to expand the fungal tree of life.</title>
        <authorList>
            <person name="Ahrendt S.R."/>
            <person name="Quandt C.A."/>
            <person name="Ciobanu D."/>
            <person name="Clum A."/>
            <person name="Salamov A."/>
            <person name="Andreopoulos B."/>
            <person name="Cheng J.F."/>
            <person name="Woyke T."/>
            <person name="Pelin A."/>
            <person name="Henrissat B."/>
            <person name="Reynolds N.K."/>
            <person name="Benny G.L."/>
            <person name="Smith M.E."/>
            <person name="James T.Y."/>
            <person name="Grigoriev I.V."/>
        </authorList>
    </citation>
    <scope>NUCLEOTIDE SEQUENCE [LARGE SCALE GENOMIC DNA]</scope>
    <source>
        <strain evidence="9">RSA 468</strain>
    </source>
</reference>
<feature type="compositionally biased region" description="Low complexity" evidence="6">
    <location>
        <begin position="161"/>
        <end position="171"/>
    </location>
</feature>